<proteinExistence type="inferred from homology"/>
<feature type="binding site" evidence="7">
    <location>
        <position position="508"/>
    </location>
    <ligand>
        <name>deamido-NAD(+)</name>
        <dbReference type="ChEBI" id="CHEBI:58437"/>
        <note>ligand shared between two neighboring subunits</note>
    </ligand>
</feature>
<dbReference type="CDD" id="cd00553">
    <property type="entry name" value="NAD_synthase"/>
    <property type="match status" value="1"/>
</dbReference>
<dbReference type="Pfam" id="PF02540">
    <property type="entry name" value="NAD_synthase"/>
    <property type="match status" value="1"/>
</dbReference>
<comment type="caution">
    <text evidence="7">Lacks conserved residue(s) required for the propagation of feature annotation.</text>
</comment>
<evidence type="ECO:0000313" key="13">
    <source>
        <dbReference type="EMBL" id="MFF5292632.1"/>
    </source>
</evidence>
<keyword evidence="4 7" id="KW-0547">Nucleotide-binding</keyword>
<evidence type="ECO:0000313" key="14">
    <source>
        <dbReference type="Proteomes" id="UP001602245"/>
    </source>
</evidence>
<feature type="binding site" evidence="7">
    <location>
        <position position="619"/>
    </location>
    <ligand>
        <name>deamido-NAD(+)</name>
        <dbReference type="ChEBI" id="CHEBI:58437"/>
        <note>ligand shared between two neighboring subunits</note>
    </ligand>
</feature>
<dbReference type="PROSITE" id="PS50263">
    <property type="entry name" value="CN_HYDROLASE"/>
    <property type="match status" value="1"/>
</dbReference>
<dbReference type="InterPro" id="IPR014445">
    <property type="entry name" value="Gln-dep_NAD_synthase"/>
</dbReference>
<comment type="similarity">
    <text evidence="2 7 8">In the C-terminal section; belongs to the NAD synthetase family.</text>
</comment>
<feature type="binding site" evidence="7">
    <location>
        <position position="190"/>
    </location>
    <ligand>
        <name>L-glutamine</name>
        <dbReference type="ChEBI" id="CHEBI:58359"/>
    </ligand>
</feature>
<feature type="compositionally biased region" description="Low complexity" evidence="11">
    <location>
        <begin position="1"/>
        <end position="17"/>
    </location>
</feature>
<dbReference type="SUPFAM" id="SSF56317">
    <property type="entry name" value="Carbon-nitrogen hydrolase"/>
    <property type="match status" value="1"/>
</dbReference>
<dbReference type="Proteomes" id="UP001602245">
    <property type="component" value="Unassembled WGS sequence"/>
</dbReference>
<dbReference type="InterPro" id="IPR000132">
    <property type="entry name" value="Nitrilase/CN_hydratase_CS"/>
</dbReference>
<keyword evidence="6 7" id="KW-0520">NAD</keyword>
<feature type="binding site" evidence="7">
    <location>
        <begin position="402"/>
        <end position="409"/>
    </location>
    <ligand>
        <name>ATP</name>
        <dbReference type="ChEBI" id="CHEBI:30616"/>
    </ligand>
</feature>
<dbReference type="Pfam" id="PF00795">
    <property type="entry name" value="CN_hydrolase"/>
    <property type="match status" value="1"/>
</dbReference>
<feature type="binding site" evidence="7">
    <location>
        <position position="247"/>
    </location>
    <ligand>
        <name>L-glutamine</name>
        <dbReference type="ChEBI" id="CHEBI:58359"/>
    </ligand>
</feature>
<evidence type="ECO:0000256" key="11">
    <source>
        <dbReference type="SAM" id="MobiDB-lite"/>
    </source>
</evidence>
<comment type="catalytic activity">
    <reaction evidence="7 8">
        <text>deamido-NAD(+) + L-glutamine + ATP + H2O = L-glutamate + AMP + diphosphate + NAD(+) + H(+)</text>
        <dbReference type="Rhea" id="RHEA:24384"/>
        <dbReference type="ChEBI" id="CHEBI:15377"/>
        <dbReference type="ChEBI" id="CHEBI:15378"/>
        <dbReference type="ChEBI" id="CHEBI:29985"/>
        <dbReference type="ChEBI" id="CHEBI:30616"/>
        <dbReference type="ChEBI" id="CHEBI:33019"/>
        <dbReference type="ChEBI" id="CHEBI:57540"/>
        <dbReference type="ChEBI" id="CHEBI:58359"/>
        <dbReference type="ChEBI" id="CHEBI:58437"/>
        <dbReference type="ChEBI" id="CHEBI:456215"/>
        <dbReference type="EC" id="6.3.5.1"/>
    </reaction>
</comment>
<accession>A0ABW6WH85</accession>
<dbReference type="NCBIfam" id="NF010588">
    <property type="entry name" value="PRK13981.1"/>
    <property type="match status" value="1"/>
</dbReference>
<protein>
    <recommendedName>
        <fullName evidence="7 8">Glutamine-dependent NAD(+) synthetase</fullName>
        <ecNumber evidence="7 8">6.3.5.1</ecNumber>
    </recommendedName>
    <alternativeName>
        <fullName evidence="7 8">NAD(+) synthase [glutamine-hydrolyzing]</fullName>
    </alternativeName>
</protein>
<feature type="active site" description="Proton acceptor" evidence="9">
    <location>
        <position position="101"/>
    </location>
</feature>
<dbReference type="Gene3D" id="3.60.110.10">
    <property type="entry name" value="Carbon-nitrogen hydrolase"/>
    <property type="match status" value="1"/>
</dbReference>
<comment type="pathway">
    <text evidence="1 7 8">Cofactor biosynthesis; NAD(+) biosynthesis; NAD(+) from deamido-NAD(+) (L-Gln route): step 1/1.</text>
</comment>
<evidence type="ECO:0000256" key="8">
    <source>
        <dbReference type="PIRNR" id="PIRNR006630"/>
    </source>
</evidence>
<feature type="domain" description="CN hydrolase" evidence="12">
    <location>
        <begin position="61"/>
        <end position="317"/>
    </location>
</feature>
<feature type="binding site" evidence="7">
    <location>
        <position position="253"/>
    </location>
    <ligand>
        <name>L-glutamine</name>
        <dbReference type="ChEBI" id="CHEBI:58359"/>
    </ligand>
</feature>
<dbReference type="InterPro" id="IPR014729">
    <property type="entry name" value="Rossmann-like_a/b/a_fold"/>
</dbReference>
<keyword evidence="5 7" id="KW-0067">ATP-binding</keyword>
<dbReference type="PROSITE" id="PS00920">
    <property type="entry name" value="NITRIL_CHT_1"/>
    <property type="match status" value="1"/>
</dbReference>
<feature type="active site" description="Proton acceptor; for glutaminase activity" evidence="7">
    <location>
        <position position="101"/>
    </location>
</feature>
<evidence type="ECO:0000256" key="5">
    <source>
        <dbReference type="ARBA" id="ARBA00022840"/>
    </source>
</evidence>
<dbReference type="CDD" id="cd07570">
    <property type="entry name" value="GAT_Gln-NAD-synth"/>
    <property type="match status" value="1"/>
</dbReference>
<gene>
    <name evidence="7" type="primary">nadE</name>
    <name evidence="13" type="ORF">ACFY35_24575</name>
</gene>
<evidence type="ECO:0000256" key="3">
    <source>
        <dbReference type="ARBA" id="ARBA00022598"/>
    </source>
</evidence>
<dbReference type="InterPro" id="IPR003010">
    <property type="entry name" value="C-N_Hydrolase"/>
</dbReference>
<feature type="region of interest" description="Disordered" evidence="11">
    <location>
        <begin position="543"/>
        <end position="575"/>
    </location>
</feature>
<dbReference type="InterPro" id="IPR036526">
    <property type="entry name" value="C-N_Hydrolase_sf"/>
</dbReference>
<dbReference type="InterPro" id="IPR003694">
    <property type="entry name" value="NAD_synthase"/>
</dbReference>
<dbReference type="GO" id="GO:0003952">
    <property type="term" value="F:NAD+ synthase (glutamine-hydrolyzing) activity"/>
    <property type="evidence" value="ECO:0007669"/>
    <property type="project" value="UniProtKB-EC"/>
</dbReference>
<feature type="active site" description="For glutaminase activity" evidence="7">
    <location>
        <position position="184"/>
    </location>
</feature>
<evidence type="ECO:0000256" key="7">
    <source>
        <dbReference type="HAMAP-Rule" id="MF_02090"/>
    </source>
</evidence>
<comment type="similarity">
    <text evidence="10">Belongs to the NAD synthetase family.</text>
</comment>
<dbReference type="PIRSF" id="PIRSF006630">
    <property type="entry name" value="NADS_GAT"/>
    <property type="match status" value="1"/>
</dbReference>
<evidence type="ECO:0000256" key="6">
    <source>
        <dbReference type="ARBA" id="ARBA00023027"/>
    </source>
</evidence>
<dbReference type="EMBL" id="JBIAZU010000004">
    <property type="protein sequence ID" value="MFF5292632.1"/>
    <property type="molecule type" value="Genomic_DNA"/>
</dbReference>
<sequence length="650" mass="69507">MSRSSSVRSTNSCCRSTVTPGRSGADEPVSPGSVTPRLRWPGAAAASRVRSVRKNEGMPTLRIALAQVNSTVGDIAGNAAAVRRWSRLAADAGAQLVAFPEMMLTGYPIEDLVFRDSFVASSLSALSTLAADLAADGLGDLAVVVGYVDADGPAATSSEATPGCGRRDASALLHAGQVVAKYYKHHLPNYGVFDEGRYFEPGQSLTVVRFGGVDIALTVCEDIWQAGGPFTAARRAGAGLVLNINASPYELNKDDVRLPLVMRRAAEAGAAVAYVNAVGAQDELVFDGDSMIVTAGGELLTRAGQFTSELLVHDLSLPAADATPNRAEKTDTEPLPIVEQWIDDEMEIVRFVLPTEPRPAHRDKKDGGIAERIADEAEIWSALVLGLRDYVNKNGFRSVIFGLSGGIDSAVVAAIAVDALGPDRVFAVSMPSGYSSAGSRDDAAELAKRTGIDYRVEAIQPMVDAFLANLSLSGLAVENLQARVRGVILMALSNQEGHLVLTTGNKSELAVGYSTLYGDSVGGFNPLKDVPKTMVYRLARWRNEQGDPPIPENSITKPPSAELRPDQKDSDSLPEYDLLDPIIRGYVDHDLGREQLIEAGNDPALVDRVLRMVDLAEYKRRQSAPGPKISGKAFGRDRRLPITNRFREGL</sequence>
<evidence type="ECO:0000259" key="12">
    <source>
        <dbReference type="PROSITE" id="PS50263"/>
    </source>
</evidence>
<evidence type="ECO:0000256" key="4">
    <source>
        <dbReference type="ARBA" id="ARBA00022741"/>
    </source>
</evidence>
<evidence type="ECO:0000256" key="9">
    <source>
        <dbReference type="PROSITE-ProRule" id="PRU10139"/>
    </source>
</evidence>
<feature type="binding site" evidence="7">
    <location>
        <position position="479"/>
    </location>
    <ligand>
        <name>deamido-NAD(+)</name>
        <dbReference type="ChEBI" id="CHEBI:58437"/>
        <note>ligand shared between two neighboring subunits</note>
    </ligand>
</feature>
<dbReference type="Gene3D" id="3.40.50.620">
    <property type="entry name" value="HUPs"/>
    <property type="match status" value="1"/>
</dbReference>
<evidence type="ECO:0000256" key="2">
    <source>
        <dbReference type="ARBA" id="ARBA00007145"/>
    </source>
</evidence>
<dbReference type="SUPFAM" id="SSF52402">
    <property type="entry name" value="Adenine nucleotide alpha hydrolases-like"/>
    <property type="match status" value="1"/>
</dbReference>
<feature type="active site" description="Nucleophile; for glutaminase activity" evidence="7">
    <location>
        <position position="220"/>
    </location>
</feature>
<evidence type="ECO:0000256" key="1">
    <source>
        <dbReference type="ARBA" id="ARBA00005188"/>
    </source>
</evidence>
<name>A0ABW6WH85_9ACTN</name>
<dbReference type="RefSeq" id="WP_370657642.1">
    <property type="nucleotide sequence ID" value="NZ_JBIAZU010000004.1"/>
</dbReference>
<dbReference type="InterPro" id="IPR022310">
    <property type="entry name" value="NAD/GMP_synthase"/>
</dbReference>
<feature type="binding site" evidence="7">
    <location>
        <position position="503"/>
    </location>
    <ligand>
        <name>ATP</name>
        <dbReference type="ChEBI" id="CHEBI:30616"/>
    </ligand>
</feature>
<organism evidence="13 14">
    <name type="scientific">Paractinoplanes globisporus</name>
    <dbReference type="NCBI Taxonomy" id="113565"/>
    <lineage>
        <taxon>Bacteria</taxon>
        <taxon>Bacillati</taxon>
        <taxon>Actinomycetota</taxon>
        <taxon>Actinomycetes</taxon>
        <taxon>Micromonosporales</taxon>
        <taxon>Micromonosporaceae</taxon>
        <taxon>Paractinoplanes</taxon>
    </lineage>
</organism>
<keyword evidence="14" id="KW-1185">Reference proteome</keyword>
<evidence type="ECO:0000256" key="10">
    <source>
        <dbReference type="RuleBase" id="RU003811"/>
    </source>
</evidence>
<dbReference type="PANTHER" id="PTHR23090">
    <property type="entry name" value="NH 3 /GLUTAMINE-DEPENDENT NAD + SYNTHETASE"/>
    <property type="match status" value="1"/>
</dbReference>
<reference evidence="13 14" key="1">
    <citation type="submission" date="2024-10" db="EMBL/GenBank/DDBJ databases">
        <title>The Natural Products Discovery Center: Release of the First 8490 Sequenced Strains for Exploring Actinobacteria Biosynthetic Diversity.</title>
        <authorList>
            <person name="Kalkreuter E."/>
            <person name="Kautsar S.A."/>
            <person name="Yang D."/>
            <person name="Bader C.D."/>
            <person name="Teijaro C.N."/>
            <person name="Fluegel L."/>
            <person name="Davis C.M."/>
            <person name="Simpson J.R."/>
            <person name="Lauterbach L."/>
            <person name="Steele A.D."/>
            <person name="Gui C."/>
            <person name="Meng S."/>
            <person name="Li G."/>
            <person name="Viehrig K."/>
            <person name="Ye F."/>
            <person name="Su P."/>
            <person name="Kiefer A.F."/>
            <person name="Nichols A."/>
            <person name="Cepeda A.J."/>
            <person name="Yan W."/>
            <person name="Fan B."/>
            <person name="Jiang Y."/>
            <person name="Adhikari A."/>
            <person name="Zheng C.-J."/>
            <person name="Schuster L."/>
            <person name="Cowan T.M."/>
            <person name="Smanski M.J."/>
            <person name="Chevrette M.G."/>
            <person name="De Carvalho L.P.S."/>
            <person name="Shen B."/>
        </authorList>
    </citation>
    <scope>NUCLEOTIDE SEQUENCE [LARGE SCALE GENOMIC DNA]</scope>
    <source>
        <strain evidence="13 14">NPDC000087</strain>
    </source>
</reference>
<dbReference type="HAMAP" id="MF_02090">
    <property type="entry name" value="NadE_glutamine_dep"/>
    <property type="match status" value="1"/>
</dbReference>
<feature type="region of interest" description="Disordered" evidence="11">
    <location>
        <begin position="1"/>
        <end position="37"/>
    </location>
</feature>
<keyword evidence="3 7" id="KW-0436">Ligase</keyword>
<dbReference type="NCBIfam" id="TIGR00552">
    <property type="entry name" value="nadE"/>
    <property type="match status" value="1"/>
</dbReference>
<dbReference type="EC" id="6.3.5.1" evidence="7 8"/>
<comment type="function">
    <text evidence="7">Catalyzes the ATP-dependent amidation of deamido-NAD to form NAD. Uses L-glutamine as a nitrogen source.</text>
</comment>
<dbReference type="PANTHER" id="PTHR23090:SF9">
    <property type="entry name" value="GLUTAMINE-DEPENDENT NAD(+) SYNTHETASE"/>
    <property type="match status" value="1"/>
</dbReference>
<comment type="caution">
    <text evidence="13">The sequence shown here is derived from an EMBL/GenBank/DDBJ whole genome shotgun (WGS) entry which is preliminary data.</text>
</comment>